<evidence type="ECO:0000313" key="10">
    <source>
        <dbReference type="EMBL" id="KAL2807707.1"/>
    </source>
</evidence>
<keyword evidence="4" id="KW-0805">Transcription regulation</keyword>
<keyword evidence="5" id="KW-0238">DNA-binding</keyword>
<comment type="subcellular location">
    <subcellularLocation>
        <location evidence="1">Nucleus</location>
    </subcellularLocation>
</comment>
<feature type="domain" description="Xylanolytic transcriptional activator regulatory" evidence="9">
    <location>
        <begin position="173"/>
        <end position="251"/>
    </location>
</feature>
<accession>A0ABR4GX14</accession>
<proteinExistence type="predicted"/>
<dbReference type="SMART" id="SM00906">
    <property type="entry name" value="Fungal_trans"/>
    <property type="match status" value="1"/>
</dbReference>
<feature type="transmembrane region" description="Helical" evidence="8">
    <location>
        <begin position="101"/>
        <end position="118"/>
    </location>
</feature>
<keyword evidence="7" id="KW-0539">Nucleus</keyword>
<dbReference type="PANTHER" id="PTHR47782:SF1">
    <property type="entry name" value="PYRIMIDINE PATHWAY REGULATORY PROTEIN 1"/>
    <property type="match status" value="1"/>
</dbReference>
<keyword evidence="8" id="KW-1133">Transmembrane helix</keyword>
<evidence type="ECO:0000256" key="7">
    <source>
        <dbReference type="ARBA" id="ARBA00023242"/>
    </source>
</evidence>
<evidence type="ECO:0000256" key="1">
    <source>
        <dbReference type="ARBA" id="ARBA00004123"/>
    </source>
</evidence>
<protein>
    <submittedName>
        <fullName evidence="10">Fungal-specific transcription factor domain-containing protein</fullName>
    </submittedName>
</protein>
<dbReference type="EMBL" id="JBFXLT010000133">
    <property type="protein sequence ID" value="KAL2807707.1"/>
    <property type="molecule type" value="Genomic_DNA"/>
</dbReference>
<sequence>MHLARSVLNSARLNDPSIDHISVDQTGASSDAASYQQAGSTEHADTRSAFPSEEVAVSLVDIFFDQYQLQYPIVSQQWLIHETIQYYRSRPDSNLSAPKDIYTAFILQIIFAISLLTISKDNQNDDALFLAERFHSCAMANLTTIMQNKTLETLQCLLLLLLYALLHLSATPIWHISGLSMRMCIDLGLHSESTIEASSGSIASDGDIDSKRRLFWVTYTFDRMLSIMLGRPFTLEDKYIDVAYPDQSLLEGKRKATIHWLKLQRLQSLAVSRFYMTSNEHPEPVGIWAEDMAKALAEWNDEASTLADSSRYTVDWWRYWYHNTLLVLHRPSPSNPALNPDGLSTCYAAAKNVIEASFIRLHTGLLDFVCVDLHYQFMAGITLLFLVWNSPDIRKKAIREWISFKSCLVQWELVLDTMATRWARASRAKEVVNKLSNATVDIVEREIIQSTNSGRAADVEKSRMATRDQDRVRFIMQQLGPLSSHYGGSSNSIQKPTPVLEDTLSPATESRDAVSAIADTSHRAHSETRVNAYMDNHKQGQQQGYPYLDPVSKDSFLDEPMLTDETSMQPQGLPWQETDFAQLSQTLMEAFNPSFLQLPQDLSAISGGNFWPPDINPPEVAYMPESADGYGLFPNFGSGSGSILEDIWIDNEGRARNMAWADSVLNFPEDWENR</sequence>
<evidence type="ECO:0000256" key="6">
    <source>
        <dbReference type="ARBA" id="ARBA00023163"/>
    </source>
</evidence>
<dbReference type="Pfam" id="PF04082">
    <property type="entry name" value="Fungal_trans"/>
    <property type="match status" value="1"/>
</dbReference>
<gene>
    <name evidence="10" type="ORF">BJX63DRAFT_436809</name>
</gene>
<dbReference type="Proteomes" id="UP001610334">
    <property type="component" value="Unassembled WGS sequence"/>
</dbReference>
<keyword evidence="8" id="KW-0472">Membrane</keyword>
<evidence type="ECO:0000256" key="5">
    <source>
        <dbReference type="ARBA" id="ARBA00023125"/>
    </source>
</evidence>
<evidence type="ECO:0000313" key="11">
    <source>
        <dbReference type="Proteomes" id="UP001610334"/>
    </source>
</evidence>
<dbReference type="CDD" id="cd12148">
    <property type="entry name" value="fungal_TF_MHR"/>
    <property type="match status" value="1"/>
</dbReference>
<comment type="caution">
    <text evidence="10">The sequence shown here is derived from an EMBL/GenBank/DDBJ whole genome shotgun (WGS) entry which is preliminary data.</text>
</comment>
<dbReference type="InterPro" id="IPR052202">
    <property type="entry name" value="Yeast_MetPath_Reg"/>
</dbReference>
<reference evidence="10 11" key="1">
    <citation type="submission" date="2024-07" db="EMBL/GenBank/DDBJ databases">
        <title>Section-level genome sequencing and comparative genomics of Aspergillus sections Usti and Cavernicolus.</title>
        <authorList>
            <consortium name="Lawrence Berkeley National Laboratory"/>
            <person name="Nybo J.L."/>
            <person name="Vesth T.C."/>
            <person name="Theobald S."/>
            <person name="Frisvad J.C."/>
            <person name="Larsen T.O."/>
            <person name="Kjaerboelling I."/>
            <person name="Rothschild-Mancinelli K."/>
            <person name="Lyhne E.K."/>
            <person name="Kogle M.E."/>
            <person name="Barry K."/>
            <person name="Clum A."/>
            <person name="Na H."/>
            <person name="Ledsgaard L."/>
            <person name="Lin J."/>
            <person name="Lipzen A."/>
            <person name="Kuo A."/>
            <person name="Riley R."/>
            <person name="Mondo S."/>
            <person name="Labutti K."/>
            <person name="Haridas S."/>
            <person name="Pangalinan J."/>
            <person name="Salamov A.A."/>
            <person name="Simmons B.A."/>
            <person name="Magnuson J.K."/>
            <person name="Chen J."/>
            <person name="Drula E."/>
            <person name="Henrissat B."/>
            <person name="Wiebenga A."/>
            <person name="Lubbers R.J."/>
            <person name="Gomes A.C."/>
            <person name="Makela M.R."/>
            <person name="Stajich J."/>
            <person name="Grigoriev I.V."/>
            <person name="Mortensen U.H."/>
            <person name="De Vries R.P."/>
            <person name="Baker S.E."/>
            <person name="Andersen M.R."/>
        </authorList>
    </citation>
    <scope>NUCLEOTIDE SEQUENCE [LARGE SCALE GENOMIC DNA]</scope>
    <source>
        <strain evidence="10 11">CBS 588.65</strain>
    </source>
</reference>
<evidence type="ECO:0000259" key="9">
    <source>
        <dbReference type="SMART" id="SM00906"/>
    </source>
</evidence>
<keyword evidence="8" id="KW-0812">Transmembrane</keyword>
<feature type="transmembrane region" description="Helical" evidence="8">
    <location>
        <begin position="156"/>
        <end position="176"/>
    </location>
</feature>
<keyword evidence="2" id="KW-0479">Metal-binding</keyword>
<name>A0ABR4GX14_9EURO</name>
<keyword evidence="6" id="KW-0804">Transcription</keyword>
<dbReference type="PANTHER" id="PTHR47782">
    <property type="entry name" value="ZN(II)2CYS6 TRANSCRIPTION FACTOR (EUROFUNG)-RELATED"/>
    <property type="match status" value="1"/>
</dbReference>
<keyword evidence="3" id="KW-0862">Zinc</keyword>
<dbReference type="InterPro" id="IPR007219">
    <property type="entry name" value="XnlR_reg_dom"/>
</dbReference>
<organism evidence="10 11">
    <name type="scientific">Aspergillus granulosus</name>
    <dbReference type="NCBI Taxonomy" id="176169"/>
    <lineage>
        <taxon>Eukaryota</taxon>
        <taxon>Fungi</taxon>
        <taxon>Dikarya</taxon>
        <taxon>Ascomycota</taxon>
        <taxon>Pezizomycotina</taxon>
        <taxon>Eurotiomycetes</taxon>
        <taxon>Eurotiomycetidae</taxon>
        <taxon>Eurotiales</taxon>
        <taxon>Aspergillaceae</taxon>
        <taxon>Aspergillus</taxon>
        <taxon>Aspergillus subgen. Nidulantes</taxon>
    </lineage>
</organism>
<keyword evidence="11" id="KW-1185">Reference proteome</keyword>
<evidence type="ECO:0000256" key="4">
    <source>
        <dbReference type="ARBA" id="ARBA00023015"/>
    </source>
</evidence>
<evidence type="ECO:0000256" key="3">
    <source>
        <dbReference type="ARBA" id="ARBA00022833"/>
    </source>
</evidence>
<evidence type="ECO:0000256" key="8">
    <source>
        <dbReference type="SAM" id="Phobius"/>
    </source>
</evidence>
<evidence type="ECO:0000256" key="2">
    <source>
        <dbReference type="ARBA" id="ARBA00022723"/>
    </source>
</evidence>